<feature type="domain" description="NADP-dependent oxidoreductase" evidence="3">
    <location>
        <begin position="29"/>
        <end position="64"/>
    </location>
</feature>
<evidence type="ECO:0000256" key="2">
    <source>
        <dbReference type="ARBA" id="ARBA00023002"/>
    </source>
</evidence>
<dbReference type="GO" id="GO:0016491">
    <property type="term" value="F:oxidoreductase activity"/>
    <property type="evidence" value="ECO:0007669"/>
    <property type="project" value="UniProtKB-KW"/>
</dbReference>
<sequence length="70" mass="7907">MADNHRVQVPKVKQGHQGLEVSKLGFGVFGMDCIDLCHQHQIDTSVPIEETIGELKKFVEEGKLEVYWAI</sequence>
<keyword evidence="1" id="KW-0521">NADP</keyword>
<accession>A0A978VWP2</accession>
<dbReference type="Proteomes" id="UP000813462">
    <property type="component" value="Unassembled WGS sequence"/>
</dbReference>
<evidence type="ECO:0000256" key="1">
    <source>
        <dbReference type="ARBA" id="ARBA00022857"/>
    </source>
</evidence>
<dbReference type="Pfam" id="PF00248">
    <property type="entry name" value="Aldo_ket_red"/>
    <property type="match status" value="1"/>
</dbReference>
<dbReference type="Gene3D" id="3.20.20.100">
    <property type="entry name" value="NADP-dependent oxidoreductase domain"/>
    <property type="match status" value="1"/>
</dbReference>
<dbReference type="InterPro" id="IPR036812">
    <property type="entry name" value="NAD(P)_OxRdtase_dom_sf"/>
</dbReference>
<gene>
    <name evidence="4" type="ORF">FEM48_Zijuj02G0163000</name>
</gene>
<name>A0A978VWP2_ZIZJJ</name>
<reference evidence="4" key="1">
    <citation type="journal article" date="2021" name="Front. Plant Sci.">
        <title>Chromosome-Scale Genome Assembly for Chinese Sour Jujube and Insights Into Its Genome Evolution and Domestication Signature.</title>
        <authorList>
            <person name="Shen L.-Y."/>
            <person name="Luo H."/>
            <person name="Wang X.-L."/>
            <person name="Wang X.-M."/>
            <person name="Qiu X.-J."/>
            <person name="Liu H."/>
            <person name="Zhou S.-S."/>
            <person name="Jia K.-H."/>
            <person name="Nie S."/>
            <person name="Bao Y.-T."/>
            <person name="Zhang R.-G."/>
            <person name="Yun Q.-Z."/>
            <person name="Chai Y.-H."/>
            <person name="Lu J.-Y."/>
            <person name="Li Y."/>
            <person name="Zhao S.-W."/>
            <person name="Mao J.-F."/>
            <person name="Jia S.-G."/>
            <person name="Mao Y.-M."/>
        </authorList>
    </citation>
    <scope>NUCLEOTIDE SEQUENCE</scope>
    <source>
        <strain evidence="4">AT0</strain>
        <tissue evidence="4">Leaf</tissue>
    </source>
</reference>
<dbReference type="GO" id="GO:0005737">
    <property type="term" value="C:cytoplasm"/>
    <property type="evidence" value="ECO:0007669"/>
    <property type="project" value="TreeGrafter"/>
</dbReference>
<dbReference type="InterPro" id="IPR050791">
    <property type="entry name" value="Aldo-Keto_reductase"/>
</dbReference>
<evidence type="ECO:0000259" key="3">
    <source>
        <dbReference type="Pfam" id="PF00248"/>
    </source>
</evidence>
<dbReference type="AlphaFoldDB" id="A0A978VWP2"/>
<dbReference type="InterPro" id="IPR023210">
    <property type="entry name" value="NADP_OxRdtase_dom"/>
</dbReference>
<protein>
    <recommendedName>
        <fullName evidence="3">NADP-dependent oxidoreductase domain-containing protein</fullName>
    </recommendedName>
</protein>
<evidence type="ECO:0000313" key="4">
    <source>
        <dbReference type="EMBL" id="KAH7543237.1"/>
    </source>
</evidence>
<dbReference type="PANTHER" id="PTHR43625:SF76">
    <property type="entry name" value="NADP-DEPENDENT OXIDOREDUCTASE DOMAIN-CONTAINING PROTEIN"/>
    <property type="match status" value="1"/>
</dbReference>
<dbReference type="EMBL" id="JAEACU010000002">
    <property type="protein sequence ID" value="KAH7543237.1"/>
    <property type="molecule type" value="Genomic_DNA"/>
</dbReference>
<keyword evidence="2" id="KW-0560">Oxidoreductase</keyword>
<comment type="caution">
    <text evidence="4">The sequence shown here is derived from an EMBL/GenBank/DDBJ whole genome shotgun (WGS) entry which is preliminary data.</text>
</comment>
<dbReference type="PANTHER" id="PTHR43625">
    <property type="entry name" value="AFLATOXIN B1 ALDEHYDE REDUCTASE"/>
    <property type="match status" value="1"/>
</dbReference>
<evidence type="ECO:0000313" key="5">
    <source>
        <dbReference type="Proteomes" id="UP000813462"/>
    </source>
</evidence>
<organism evidence="4 5">
    <name type="scientific">Ziziphus jujuba var. spinosa</name>
    <dbReference type="NCBI Taxonomy" id="714518"/>
    <lineage>
        <taxon>Eukaryota</taxon>
        <taxon>Viridiplantae</taxon>
        <taxon>Streptophyta</taxon>
        <taxon>Embryophyta</taxon>
        <taxon>Tracheophyta</taxon>
        <taxon>Spermatophyta</taxon>
        <taxon>Magnoliopsida</taxon>
        <taxon>eudicotyledons</taxon>
        <taxon>Gunneridae</taxon>
        <taxon>Pentapetalae</taxon>
        <taxon>rosids</taxon>
        <taxon>fabids</taxon>
        <taxon>Rosales</taxon>
        <taxon>Rhamnaceae</taxon>
        <taxon>Paliureae</taxon>
        <taxon>Ziziphus</taxon>
    </lineage>
</organism>
<dbReference type="SUPFAM" id="SSF51430">
    <property type="entry name" value="NAD(P)-linked oxidoreductase"/>
    <property type="match status" value="1"/>
</dbReference>
<proteinExistence type="predicted"/>